<keyword evidence="3" id="KW-1185">Reference proteome</keyword>
<evidence type="ECO:0000256" key="1">
    <source>
        <dbReference type="SAM" id="MobiDB-lite"/>
    </source>
</evidence>
<feature type="region of interest" description="Disordered" evidence="1">
    <location>
        <begin position="27"/>
        <end position="51"/>
    </location>
</feature>
<evidence type="ECO:0000313" key="3">
    <source>
        <dbReference type="Proteomes" id="UP000322545"/>
    </source>
</evidence>
<dbReference type="Proteomes" id="UP000322545">
    <property type="component" value="Unassembled WGS sequence"/>
</dbReference>
<accession>A0A1M7GPM7</accession>
<dbReference type="AlphaFoldDB" id="A0A1M7GPM7"/>
<organism evidence="2 3">
    <name type="scientific">Roseovarius litoreus</name>
    <dbReference type="NCBI Taxonomy" id="1155722"/>
    <lineage>
        <taxon>Bacteria</taxon>
        <taxon>Pseudomonadati</taxon>
        <taxon>Pseudomonadota</taxon>
        <taxon>Alphaproteobacteria</taxon>
        <taxon>Rhodobacterales</taxon>
        <taxon>Roseobacteraceae</taxon>
        <taxon>Roseovarius</taxon>
    </lineage>
</organism>
<proteinExistence type="predicted"/>
<sequence length="66" mass="7220">MNVNSIVTMILRMVMRTVVSKGMNAGINAMSKRNGPDGASAPGPDTRKTQQRARQAIKIGRRFGKF</sequence>
<dbReference type="RefSeq" id="WP_149779672.1">
    <property type="nucleotide sequence ID" value="NZ_FRCB01000005.1"/>
</dbReference>
<name>A0A1M7GPM7_9RHOB</name>
<protein>
    <submittedName>
        <fullName evidence="2">Uncharacterized protein</fullName>
    </submittedName>
</protein>
<evidence type="ECO:0000313" key="2">
    <source>
        <dbReference type="EMBL" id="SHM18138.1"/>
    </source>
</evidence>
<dbReference type="EMBL" id="FRCB01000005">
    <property type="protein sequence ID" value="SHM18138.1"/>
    <property type="molecule type" value="Genomic_DNA"/>
</dbReference>
<reference evidence="2 3" key="1">
    <citation type="submission" date="2016-11" db="EMBL/GenBank/DDBJ databases">
        <authorList>
            <person name="Varghese N."/>
            <person name="Submissions S."/>
        </authorList>
    </citation>
    <scope>NUCLEOTIDE SEQUENCE [LARGE SCALE GENOMIC DNA]</scope>
    <source>
        <strain evidence="2 3">DSM 28249</strain>
    </source>
</reference>
<gene>
    <name evidence="2" type="ORF">SAMN05443432_10595</name>
</gene>